<dbReference type="AlphaFoldDB" id="A0AAN6TTP0"/>
<evidence type="ECO:0000259" key="1">
    <source>
        <dbReference type="Pfam" id="PF06985"/>
    </source>
</evidence>
<proteinExistence type="predicted"/>
<keyword evidence="3" id="KW-1185">Reference proteome</keyword>
<dbReference type="Proteomes" id="UP001302602">
    <property type="component" value="Unassembled WGS sequence"/>
</dbReference>
<feature type="domain" description="Heterokaryon incompatibility" evidence="1">
    <location>
        <begin position="185"/>
        <end position="242"/>
    </location>
</feature>
<reference evidence="2" key="2">
    <citation type="submission" date="2023-05" db="EMBL/GenBank/DDBJ databases">
        <authorList>
            <consortium name="Lawrence Berkeley National Laboratory"/>
            <person name="Steindorff A."/>
            <person name="Hensen N."/>
            <person name="Bonometti L."/>
            <person name="Westerberg I."/>
            <person name="Brannstrom I.O."/>
            <person name="Guillou S."/>
            <person name="Cros-Aarteil S."/>
            <person name="Calhoun S."/>
            <person name="Haridas S."/>
            <person name="Kuo A."/>
            <person name="Mondo S."/>
            <person name="Pangilinan J."/>
            <person name="Riley R."/>
            <person name="Labutti K."/>
            <person name="Andreopoulos B."/>
            <person name="Lipzen A."/>
            <person name="Chen C."/>
            <person name="Yanf M."/>
            <person name="Daum C."/>
            <person name="Ng V."/>
            <person name="Clum A."/>
            <person name="Ohm R."/>
            <person name="Martin F."/>
            <person name="Silar P."/>
            <person name="Natvig D."/>
            <person name="Lalanne C."/>
            <person name="Gautier V."/>
            <person name="Ament-Velasquez S.L."/>
            <person name="Kruys A."/>
            <person name="Hutchinson M.I."/>
            <person name="Powell A.J."/>
            <person name="Barry K."/>
            <person name="Miller A.N."/>
            <person name="Grigoriev I.V."/>
            <person name="Debuchy R."/>
            <person name="Gladieux P."/>
            <person name="Thoren M.H."/>
            <person name="Johannesson H."/>
        </authorList>
    </citation>
    <scope>NUCLEOTIDE SEQUENCE</scope>
    <source>
        <strain evidence="2">CBS 731.68</strain>
    </source>
</reference>
<dbReference type="InterPro" id="IPR010730">
    <property type="entry name" value="HET"/>
</dbReference>
<reference evidence="2" key="1">
    <citation type="journal article" date="2023" name="Mol. Phylogenet. Evol.">
        <title>Genome-scale phylogeny and comparative genomics of the fungal order Sordariales.</title>
        <authorList>
            <person name="Hensen N."/>
            <person name="Bonometti L."/>
            <person name="Westerberg I."/>
            <person name="Brannstrom I.O."/>
            <person name="Guillou S."/>
            <person name="Cros-Aarteil S."/>
            <person name="Calhoun S."/>
            <person name="Haridas S."/>
            <person name="Kuo A."/>
            <person name="Mondo S."/>
            <person name="Pangilinan J."/>
            <person name="Riley R."/>
            <person name="LaButti K."/>
            <person name="Andreopoulos B."/>
            <person name="Lipzen A."/>
            <person name="Chen C."/>
            <person name="Yan M."/>
            <person name="Daum C."/>
            <person name="Ng V."/>
            <person name="Clum A."/>
            <person name="Steindorff A."/>
            <person name="Ohm R.A."/>
            <person name="Martin F."/>
            <person name="Silar P."/>
            <person name="Natvig D.O."/>
            <person name="Lalanne C."/>
            <person name="Gautier V."/>
            <person name="Ament-Velasquez S.L."/>
            <person name="Kruys A."/>
            <person name="Hutchinson M.I."/>
            <person name="Powell A.J."/>
            <person name="Barry K."/>
            <person name="Miller A.N."/>
            <person name="Grigoriev I.V."/>
            <person name="Debuchy R."/>
            <person name="Gladieux P."/>
            <person name="Hiltunen Thoren M."/>
            <person name="Johannesson H."/>
        </authorList>
    </citation>
    <scope>NUCLEOTIDE SEQUENCE</scope>
    <source>
        <strain evidence="2">CBS 731.68</strain>
    </source>
</reference>
<dbReference type="Pfam" id="PF06985">
    <property type="entry name" value="HET"/>
    <property type="match status" value="1"/>
</dbReference>
<dbReference type="GeneID" id="87828236"/>
<evidence type="ECO:0000313" key="3">
    <source>
        <dbReference type="Proteomes" id="UP001302602"/>
    </source>
</evidence>
<evidence type="ECO:0000313" key="2">
    <source>
        <dbReference type="EMBL" id="KAK4119965.1"/>
    </source>
</evidence>
<name>A0AAN6TTP0_9PEZI</name>
<dbReference type="RefSeq" id="XP_062643738.1">
    <property type="nucleotide sequence ID" value="XM_062791467.1"/>
</dbReference>
<dbReference type="PANTHER" id="PTHR33112">
    <property type="entry name" value="DOMAIN PROTEIN, PUTATIVE-RELATED"/>
    <property type="match status" value="1"/>
</dbReference>
<accession>A0AAN6TTP0</accession>
<comment type="caution">
    <text evidence="2">The sequence shown here is derived from an EMBL/GenBank/DDBJ whole genome shotgun (WGS) entry which is preliminary data.</text>
</comment>
<organism evidence="2 3">
    <name type="scientific">Parathielavia appendiculata</name>
    <dbReference type="NCBI Taxonomy" id="2587402"/>
    <lineage>
        <taxon>Eukaryota</taxon>
        <taxon>Fungi</taxon>
        <taxon>Dikarya</taxon>
        <taxon>Ascomycota</taxon>
        <taxon>Pezizomycotina</taxon>
        <taxon>Sordariomycetes</taxon>
        <taxon>Sordariomycetidae</taxon>
        <taxon>Sordariales</taxon>
        <taxon>Chaetomiaceae</taxon>
        <taxon>Parathielavia</taxon>
    </lineage>
</organism>
<dbReference type="EMBL" id="MU853242">
    <property type="protein sequence ID" value="KAK4119965.1"/>
    <property type="molecule type" value="Genomic_DNA"/>
</dbReference>
<protein>
    <recommendedName>
        <fullName evidence="1">Heterokaryon incompatibility domain-containing protein</fullName>
    </recommendedName>
</protein>
<dbReference type="PANTHER" id="PTHR33112:SF16">
    <property type="entry name" value="HETEROKARYON INCOMPATIBILITY DOMAIN-CONTAINING PROTEIN"/>
    <property type="match status" value="1"/>
</dbReference>
<sequence>MDPQRLAFRRTKKQSLQIVVCDTLNVSSMDSLFAILQQPASTFVQVNPGKFVQFTPASLCPVCLNLDPFQVPPQHNRERRDRPWARFEFKVPHDTPVVHFQIDKGTGLVESSQVLGVASDNFPHAGSYESFHFMKEQVENCMENHQCSLAALLTRLLYRVIWLKLPHTASGTQLIEPQGSVQVPYIALSYCWGPVPPATFLTNEDILAVRKAGIDYHDLPPLFQDDVTISRGLSFQYLWIDRTQDGRHLRRRHHNSCLASATTENDCILTPRDAKWEPMTLEISANNLRKLRFSMRHRSHRLGSESRGGGYERMLSTRTNFTQSALKFGCDAHPVWEGFGPGVTGHSWGAQLENITHQRGITNAADRRPAMDAVTTRIMRIKGWKSIREHALIEDPCWVADATSDRLKVPCKMHDDFYAPTWSWLELSNPFHSPMPELQAKDFNCQLAVLTVEGRVITREMNCEVKEKEDAPEEPGGEKSLISAYFMLGLEVTGPMPMTADVNLKPWTGLVHGQPYSTVFQSPYSERTSWISNRLCLLEAGRS</sequence>
<gene>
    <name evidence="2" type="ORF">N657DRAFT_636853</name>
</gene>